<keyword evidence="3" id="KW-1185">Reference proteome</keyword>
<reference evidence="2" key="1">
    <citation type="submission" date="2022-10" db="EMBL/GenBank/DDBJ databases">
        <title>Completed Genome Sequence of two octocoral isolated bacterium, Endozoicomonas euniceicola EF212T and Endozoicomonas gorgoniicola PS125T.</title>
        <authorList>
            <person name="Chiou Y.-J."/>
            <person name="Chen Y.-H."/>
        </authorList>
    </citation>
    <scope>NUCLEOTIDE SEQUENCE</scope>
    <source>
        <strain evidence="2">EF212</strain>
    </source>
</reference>
<name>A0ABY6GPA9_9GAMM</name>
<feature type="transmembrane region" description="Helical" evidence="1">
    <location>
        <begin position="173"/>
        <end position="193"/>
    </location>
</feature>
<proteinExistence type="predicted"/>
<sequence length="282" mass="32723">MKTFKIYKHDEYGYEAVKVGFSWPGFVFNSVWFLYKQLWFYAVLFFITSILLSVAVADYNPVIQYVLLIFLAILAGVKGNKWREKKLERNNYQLVKAIPSESAEEAIERIENEKNSSSVEYNQNNALKENIKGITLGKVAIFFISAFFVIILECLLFGFLYYVLEFKAVPKGLFWLAAPIFIGLACTRYDVLVSEFIAKTSDKGKQIFWRGNSFSRFIILSPLIWMIFVGAYILVFDPYEGWFSSEDKKNLIKFIVTPPLLLVVCYLLYIKLINPPKKKERS</sequence>
<evidence type="ECO:0000313" key="3">
    <source>
        <dbReference type="Proteomes" id="UP001163255"/>
    </source>
</evidence>
<gene>
    <name evidence="2" type="ORF">NX720_17045</name>
</gene>
<organism evidence="2 3">
    <name type="scientific">Endozoicomonas euniceicola</name>
    <dbReference type="NCBI Taxonomy" id="1234143"/>
    <lineage>
        <taxon>Bacteria</taxon>
        <taxon>Pseudomonadati</taxon>
        <taxon>Pseudomonadota</taxon>
        <taxon>Gammaproteobacteria</taxon>
        <taxon>Oceanospirillales</taxon>
        <taxon>Endozoicomonadaceae</taxon>
        <taxon>Endozoicomonas</taxon>
    </lineage>
</organism>
<evidence type="ECO:0000313" key="2">
    <source>
        <dbReference type="EMBL" id="UYM14588.1"/>
    </source>
</evidence>
<feature type="transmembrane region" description="Helical" evidence="1">
    <location>
        <begin position="255"/>
        <end position="273"/>
    </location>
</feature>
<keyword evidence="1" id="KW-0812">Transmembrane</keyword>
<dbReference type="RefSeq" id="WP_262596149.1">
    <property type="nucleotide sequence ID" value="NZ_CP103300.1"/>
</dbReference>
<protein>
    <submittedName>
        <fullName evidence="2">DUF2628 domain-containing protein</fullName>
    </submittedName>
</protein>
<feature type="transmembrane region" description="Helical" evidence="1">
    <location>
        <begin position="38"/>
        <end position="56"/>
    </location>
</feature>
<feature type="transmembrane region" description="Helical" evidence="1">
    <location>
        <begin position="214"/>
        <end position="235"/>
    </location>
</feature>
<accession>A0ABY6GPA9</accession>
<feature type="transmembrane region" description="Helical" evidence="1">
    <location>
        <begin position="62"/>
        <end position="79"/>
    </location>
</feature>
<dbReference type="Pfam" id="PF10947">
    <property type="entry name" value="DUF2628"/>
    <property type="match status" value="1"/>
</dbReference>
<keyword evidence="1" id="KW-1133">Transmembrane helix</keyword>
<feature type="transmembrane region" description="Helical" evidence="1">
    <location>
        <begin position="139"/>
        <end position="161"/>
    </location>
</feature>
<keyword evidence="1" id="KW-0472">Membrane</keyword>
<dbReference type="EMBL" id="CP103300">
    <property type="protein sequence ID" value="UYM14588.1"/>
    <property type="molecule type" value="Genomic_DNA"/>
</dbReference>
<dbReference type="Proteomes" id="UP001163255">
    <property type="component" value="Chromosome"/>
</dbReference>
<dbReference type="InterPro" id="IPR024399">
    <property type="entry name" value="DUF2628"/>
</dbReference>
<evidence type="ECO:0000256" key="1">
    <source>
        <dbReference type="SAM" id="Phobius"/>
    </source>
</evidence>